<keyword evidence="1" id="KW-0614">Plasmid</keyword>
<protein>
    <submittedName>
        <fullName evidence="1">Uncharacterized protein</fullName>
    </submittedName>
</protein>
<sequence>MIQTISIQFNEGMVYGGYAVCLRNEKREYIFFDVIRNKFPVIIVTREKWLESSYREQIERDLLAIFVIHRMPLKLGTFQVPAAINEYNRKVELEMKNKEIKQICLLVNLGGFEKKLNEYLSMAAECASTIYSLTGDGLSNISEGFRVPVNINRLTTPELHVWSTMINEQLQLAGFPLDQVTILAAGKNYCGQLPLGMVIRDDIRIGA</sequence>
<reference evidence="1 2" key="1">
    <citation type="submission" date="2021-01" db="EMBL/GenBank/DDBJ databases">
        <title>Whole genome sequence of Paenibacillus sonchi LMG 24727 for comparative genomics.</title>
        <authorList>
            <person name="Lee G."/>
            <person name="Kim M.-J."/>
            <person name="Lim K."/>
            <person name="Shin J.-H."/>
        </authorList>
    </citation>
    <scope>NUCLEOTIDE SEQUENCE [LARGE SCALE GENOMIC DNA]</scope>
    <source>
        <strain evidence="1 2">LMG 24727</strain>
        <plasmid evidence="1 2">unnamed1</plasmid>
    </source>
</reference>
<evidence type="ECO:0000313" key="2">
    <source>
        <dbReference type="Proteomes" id="UP000595841"/>
    </source>
</evidence>
<dbReference type="EMBL" id="CP068596">
    <property type="protein sequence ID" value="QQZ64617.1"/>
    <property type="molecule type" value="Genomic_DNA"/>
</dbReference>
<gene>
    <name evidence="1" type="ORF">JI735_33750</name>
</gene>
<proteinExistence type="predicted"/>
<organism evidence="1 2">
    <name type="scientific">Paenibacillus sonchi</name>
    <dbReference type="NCBI Taxonomy" id="373687"/>
    <lineage>
        <taxon>Bacteria</taxon>
        <taxon>Bacillati</taxon>
        <taxon>Bacillota</taxon>
        <taxon>Bacilli</taxon>
        <taxon>Bacillales</taxon>
        <taxon>Paenibacillaceae</taxon>
        <taxon>Paenibacillus</taxon>
        <taxon>Paenibacillus sonchi group</taxon>
    </lineage>
</organism>
<dbReference type="RefSeq" id="WP_039835494.1">
    <property type="nucleotide sequence ID" value="NZ_CP068596.1"/>
</dbReference>
<keyword evidence="2" id="KW-1185">Reference proteome</keyword>
<geneLocation type="plasmid" evidence="1 2">
    <name>unnamed1</name>
</geneLocation>
<accession>A0A974SG28</accession>
<evidence type="ECO:0000313" key="1">
    <source>
        <dbReference type="EMBL" id="QQZ64617.1"/>
    </source>
</evidence>
<dbReference type="Proteomes" id="UP000595841">
    <property type="component" value="Plasmid unnamed1"/>
</dbReference>
<name>A0A974SG28_9BACL</name>
<dbReference type="KEGG" id="pson:JI735_33750"/>
<dbReference type="AlphaFoldDB" id="A0A974SG28"/>